<accession>A0A0G4PJE8</accession>
<dbReference type="InterPro" id="IPR027796">
    <property type="entry name" value="OTT_1508_deam-like"/>
</dbReference>
<name>A0A0G4PJE8_PENC3</name>
<organism evidence="1 2">
    <name type="scientific">Penicillium camemberti (strain FM 013)</name>
    <dbReference type="NCBI Taxonomy" id="1429867"/>
    <lineage>
        <taxon>Eukaryota</taxon>
        <taxon>Fungi</taxon>
        <taxon>Dikarya</taxon>
        <taxon>Ascomycota</taxon>
        <taxon>Pezizomycotina</taxon>
        <taxon>Eurotiomycetes</taxon>
        <taxon>Eurotiomycetidae</taxon>
        <taxon>Eurotiales</taxon>
        <taxon>Aspergillaceae</taxon>
        <taxon>Penicillium</taxon>
    </lineage>
</organism>
<keyword evidence="2" id="KW-1185">Reference proteome</keyword>
<reference evidence="1 2" key="1">
    <citation type="journal article" date="2014" name="Nat. Commun.">
        <title>Multiple recent horizontal transfers of a large genomic region in cheese making fungi.</title>
        <authorList>
            <person name="Cheeseman K."/>
            <person name="Ropars J."/>
            <person name="Renault P."/>
            <person name="Dupont J."/>
            <person name="Gouzy J."/>
            <person name="Branca A."/>
            <person name="Abraham A.L."/>
            <person name="Ceppi M."/>
            <person name="Conseiller E."/>
            <person name="Debuchy R."/>
            <person name="Malagnac F."/>
            <person name="Goarin A."/>
            <person name="Silar P."/>
            <person name="Lacoste S."/>
            <person name="Sallet E."/>
            <person name="Bensimon A."/>
            <person name="Giraud T."/>
            <person name="Brygoo Y."/>
        </authorList>
    </citation>
    <scope>NUCLEOTIDE SEQUENCE [LARGE SCALE GENOMIC DNA]</scope>
    <source>
        <strain evidence="2">FM 013</strain>
    </source>
</reference>
<proteinExistence type="predicted"/>
<dbReference type="Pfam" id="PF14441">
    <property type="entry name" value="OTT_1508_deam"/>
    <property type="match status" value="1"/>
</dbReference>
<protein>
    <submittedName>
        <fullName evidence="1">Str. FM013</fullName>
    </submittedName>
</protein>
<dbReference type="EMBL" id="HG793151">
    <property type="protein sequence ID" value="CRL26308.1"/>
    <property type="molecule type" value="Genomic_DNA"/>
</dbReference>
<dbReference type="AlphaFoldDB" id="A0A0G4PJE8"/>
<dbReference type="Proteomes" id="UP000053732">
    <property type="component" value="Unassembled WGS sequence"/>
</dbReference>
<evidence type="ECO:0000313" key="1">
    <source>
        <dbReference type="EMBL" id="CRL26308.1"/>
    </source>
</evidence>
<sequence>MHPSEAKSVSLITAARLYSTHLGMVATLIRTCVYYSFNMPLIDQESNILCAELIVLNYLLSEFPETPSQTRTSQSTPSNKQYRLPFSIERDLVETLSFLSKTQDGPDYIPAVCVEQDQAGDHLNVLLAVNKCSWNDGDDILRSLKERFEDIFHVLCTTEYGRRGGSQGIKQGIFNSIIAMCLPRILCRLRLAPSKRKGIRPSIKELLQTAIDGVGRVNPEKILRLNLGVTLSEFKLLSKKIIQLINNWLKYRVQSRLASILGSIRRLNKISGLPDLLQLIPTGASGIVQDSNFASCLLNIVSKVSRYCQAAGVLYKIAKQYPMVQNMKLQLATLPREAYDRVDNPGYFPNFQEIGPLLGLINGRRYDASRITQYMKLSKNQKDPNETFSREIQKTLKESKIHSEVQLIAYCEIESTPELFPRVIASSKDACYLCNAFIKTHGKLHTSRTHGKLYRSWRLPNLLQMKTYRKNSTGYS</sequence>
<evidence type="ECO:0000313" key="2">
    <source>
        <dbReference type="Proteomes" id="UP000053732"/>
    </source>
</evidence>
<gene>
    <name evidence="1" type="ORF">PCAMFM013_S018g000001</name>
</gene>